<gene>
    <name evidence="4" type="primary">Mo00809</name>
    <name evidence="4" type="ORF">E5Q_00809</name>
</gene>
<dbReference type="Proteomes" id="UP000009131">
    <property type="component" value="Unassembled WGS sequence"/>
</dbReference>
<evidence type="ECO:0000256" key="1">
    <source>
        <dbReference type="SAM" id="MobiDB-lite"/>
    </source>
</evidence>
<dbReference type="PROSITE" id="PS50213">
    <property type="entry name" value="FAS1"/>
    <property type="match status" value="1"/>
</dbReference>
<dbReference type="EMBL" id="BABT02000028">
    <property type="protein sequence ID" value="GAA94161.1"/>
    <property type="molecule type" value="Genomic_DNA"/>
</dbReference>
<dbReference type="OMA" id="PNGVIHV"/>
<evidence type="ECO:0000313" key="5">
    <source>
        <dbReference type="Proteomes" id="UP000009131"/>
    </source>
</evidence>
<dbReference type="RefSeq" id="XP_014569599.1">
    <property type="nucleotide sequence ID" value="XM_014714113.1"/>
</dbReference>
<organism evidence="4 5">
    <name type="scientific">Mixia osmundae (strain CBS 9802 / IAM 14324 / JCM 22182 / KY 12970)</name>
    <dbReference type="NCBI Taxonomy" id="764103"/>
    <lineage>
        <taxon>Eukaryota</taxon>
        <taxon>Fungi</taxon>
        <taxon>Dikarya</taxon>
        <taxon>Basidiomycota</taxon>
        <taxon>Pucciniomycotina</taxon>
        <taxon>Mixiomycetes</taxon>
        <taxon>Mixiales</taxon>
        <taxon>Mixiaceae</taxon>
        <taxon>Mixia</taxon>
    </lineage>
</organism>
<reference evidence="4 5" key="2">
    <citation type="journal article" date="2012" name="Open Biol.">
        <title>Characteristics of nucleosomes and linker DNA regions on the genome of the basidiomycete Mixia osmundae revealed by mono- and dinucleosome mapping.</title>
        <authorList>
            <person name="Nishida H."/>
            <person name="Kondo S."/>
            <person name="Matsumoto T."/>
            <person name="Suzuki Y."/>
            <person name="Yoshikawa H."/>
            <person name="Taylor T.D."/>
            <person name="Sugiyama J."/>
        </authorList>
    </citation>
    <scope>NUCLEOTIDE SEQUENCE [LARGE SCALE GENOMIC DNA]</scope>
    <source>
        <strain evidence="5">CBS 9802 / IAM 14324 / JCM 22182 / KY 12970</strain>
    </source>
</reference>
<protein>
    <recommendedName>
        <fullName evidence="3">FAS1 domain-containing protein</fullName>
    </recommendedName>
</protein>
<proteinExistence type="predicted"/>
<keyword evidence="2" id="KW-0732">Signal</keyword>
<evidence type="ECO:0000313" key="4">
    <source>
        <dbReference type="EMBL" id="GAA94161.1"/>
    </source>
</evidence>
<feature type="domain" description="FAS1" evidence="3">
    <location>
        <begin position="173"/>
        <end position="311"/>
    </location>
</feature>
<dbReference type="SUPFAM" id="SSF82153">
    <property type="entry name" value="FAS1 domain"/>
    <property type="match status" value="2"/>
</dbReference>
<accession>G7DUA1</accession>
<dbReference type="InParanoid" id="G7DUA1"/>
<dbReference type="eggNOG" id="KOG1437">
    <property type="taxonomic scope" value="Eukaryota"/>
</dbReference>
<dbReference type="STRING" id="764103.G7DUA1"/>
<reference evidence="4 5" key="1">
    <citation type="journal article" date="2011" name="J. Gen. Appl. Microbiol.">
        <title>Draft genome sequencing of the enigmatic basidiomycete Mixia osmundae.</title>
        <authorList>
            <person name="Nishida H."/>
            <person name="Nagatsuka Y."/>
            <person name="Sugiyama J."/>
        </authorList>
    </citation>
    <scope>NUCLEOTIDE SEQUENCE [LARGE SCALE GENOMIC DNA]</scope>
    <source>
        <strain evidence="5">CBS 9802 / IAM 14324 / JCM 22182 / KY 12970</strain>
    </source>
</reference>
<dbReference type="Gene3D" id="2.30.180.10">
    <property type="entry name" value="FAS1 domain"/>
    <property type="match status" value="1"/>
</dbReference>
<name>G7DUA1_MIXOS</name>
<evidence type="ECO:0000259" key="3">
    <source>
        <dbReference type="PROSITE" id="PS50213"/>
    </source>
</evidence>
<dbReference type="HOGENOM" id="CLU_702241_0_0_1"/>
<dbReference type="OrthoDB" id="286301at2759"/>
<dbReference type="InterPro" id="IPR000782">
    <property type="entry name" value="FAS1_domain"/>
</dbReference>
<dbReference type="AlphaFoldDB" id="G7DUA1"/>
<feature type="signal peptide" evidence="2">
    <location>
        <begin position="1"/>
        <end position="19"/>
    </location>
</feature>
<feature type="region of interest" description="Disordered" evidence="1">
    <location>
        <begin position="334"/>
        <end position="361"/>
    </location>
</feature>
<keyword evidence="5" id="KW-1185">Reference proteome</keyword>
<evidence type="ECO:0000256" key="2">
    <source>
        <dbReference type="SAM" id="SignalP"/>
    </source>
</evidence>
<feature type="chain" id="PRO_5009955493" description="FAS1 domain-containing protein" evidence="2">
    <location>
        <begin position="20"/>
        <end position="361"/>
    </location>
</feature>
<sequence length="361" mass="38693">MRSVLAAAAISVPSVLGLAFEPALRSLGHTKTADFFKAHPQYLTPLLAKPKPLTFVSPSDAAWERLMPSVWGDNEFIGGAYLAYHMITDKIDVAALPENERVTYRTAAQAVPRFPLNIGKGVPAAVSFVKSDNEFHVLYRAYDGNDTVRTTPALVSDEGVTVFSVDSFFDVPNSDVLSVTEGTPHGAVAFDLNEILQYATPNADALRNIKKPAAVTLFMPNNTVFGPILKNKSIPPASIAAAFRNAMIKGAVLHSSQFDKKIVATSSGGQVLTIEPSPHGTIITSGKETCKLVYTDIEMINGIVHIIDCLFSNTAIDEAKAKADSADYLAFTESSKNPKTGKIDGTTPTPFGAAHKRSNRA</sequence>
<comment type="caution">
    <text evidence="4">The sequence shown here is derived from an EMBL/GenBank/DDBJ whole genome shotgun (WGS) entry which is preliminary data.</text>
</comment>
<dbReference type="InterPro" id="IPR036378">
    <property type="entry name" value="FAS1_dom_sf"/>
</dbReference>
<dbReference type="Pfam" id="PF02469">
    <property type="entry name" value="Fasciclin"/>
    <property type="match status" value="1"/>
</dbReference>